<dbReference type="Gene3D" id="3.40.430.10">
    <property type="entry name" value="Dihydrofolate Reductase, subunit A"/>
    <property type="match status" value="1"/>
</dbReference>
<comment type="caution">
    <text evidence="2">The sequence shown here is derived from an EMBL/GenBank/DDBJ whole genome shotgun (WGS) entry which is preliminary data.</text>
</comment>
<dbReference type="GO" id="GO:0008703">
    <property type="term" value="F:5-amino-6-(5-phosphoribosylamino)uracil reductase activity"/>
    <property type="evidence" value="ECO:0007669"/>
    <property type="project" value="InterPro"/>
</dbReference>
<evidence type="ECO:0000259" key="1">
    <source>
        <dbReference type="Pfam" id="PF01872"/>
    </source>
</evidence>
<dbReference type="RefSeq" id="WP_131554554.1">
    <property type="nucleotide sequence ID" value="NZ_SJSK01000005.1"/>
</dbReference>
<organism evidence="2 3">
    <name type="scientific">Pedobacter frigiditerrae</name>
    <dbReference type="NCBI Taxonomy" id="2530452"/>
    <lineage>
        <taxon>Bacteria</taxon>
        <taxon>Pseudomonadati</taxon>
        <taxon>Bacteroidota</taxon>
        <taxon>Sphingobacteriia</taxon>
        <taxon>Sphingobacteriales</taxon>
        <taxon>Sphingobacteriaceae</taxon>
        <taxon>Pedobacter</taxon>
    </lineage>
</organism>
<name>A0A4R0MNV2_9SPHI</name>
<dbReference type="Pfam" id="PF01872">
    <property type="entry name" value="RibD_C"/>
    <property type="match status" value="1"/>
</dbReference>
<dbReference type="AlphaFoldDB" id="A0A4R0MNV2"/>
<dbReference type="SUPFAM" id="SSF53597">
    <property type="entry name" value="Dihydrofolate reductase-like"/>
    <property type="match status" value="1"/>
</dbReference>
<dbReference type="PANTHER" id="PTHR38011">
    <property type="entry name" value="DIHYDROFOLATE REDUCTASE FAMILY PROTEIN (AFU_ORTHOLOGUE AFUA_8G06820)"/>
    <property type="match status" value="1"/>
</dbReference>
<dbReference type="GO" id="GO:0009231">
    <property type="term" value="P:riboflavin biosynthetic process"/>
    <property type="evidence" value="ECO:0007669"/>
    <property type="project" value="InterPro"/>
</dbReference>
<feature type="domain" description="Bacterial bifunctional deaminase-reductase C-terminal" evidence="1">
    <location>
        <begin position="3"/>
        <end position="175"/>
    </location>
</feature>
<dbReference type="InterPro" id="IPR050765">
    <property type="entry name" value="Riboflavin_Biosynth_HTPR"/>
</dbReference>
<protein>
    <submittedName>
        <fullName evidence="2">Deaminase</fullName>
    </submittedName>
</protein>
<dbReference type="EMBL" id="SJSK01000005">
    <property type="protein sequence ID" value="TCC88499.1"/>
    <property type="molecule type" value="Genomic_DNA"/>
</dbReference>
<evidence type="ECO:0000313" key="2">
    <source>
        <dbReference type="EMBL" id="TCC88499.1"/>
    </source>
</evidence>
<evidence type="ECO:0000313" key="3">
    <source>
        <dbReference type="Proteomes" id="UP000292884"/>
    </source>
</evidence>
<sequence>MRNVIYGMNISIDGNCDHTKANPDEELYDYFTHQMDDVDLIVYGRKTYELMVPYWPDVAKAQSGTKAANEFAERHNAINKIVFSRTLKNADGNTRIIRNNLEAEIMKLKQEPGKKISIGGVSLRSQLMALGLIDEYYFVVHPIIAGNGKRLLEDITLQENINLKLVNVKVFKSGCVGLHYLKEELGL</sequence>
<dbReference type="Proteomes" id="UP000292884">
    <property type="component" value="Unassembled WGS sequence"/>
</dbReference>
<dbReference type="InterPro" id="IPR024072">
    <property type="entry name" value="DHFR-like_dom_sf"/>
</dbReference>
<dbReference type="InterPro" id="IPR002734">
    <property type="entry name" value="RibDG_C"/>
</dbReference>
<dbReference type="PANTHER" id="PTHR38011:SF11">
    <property type="entry name" value="2,5-DIAMINO-6-RIBOSYLAMINO-4(3H)-PYRIMIDINONE 5'-PHOSPHATE REDUCTASE"/>
    <property type="match status" value="1"/>
</dbReference>
<accession>A0A4R0MNV2</accession>
<reference evidence="2 3" key="1">
    <citation type="submission" date="2019-02" db="EMBL/GenBank/DDBJ databases">
        <title>Pedobacter sp. RP-1-13 sp. nov., isolated from Arctic soil.</title>
        <authorList>
            <person name="Dahal R.H."/>
        </authorList>
    </citation>
    <scope>NUCLEOTIDE SEQUENCE [LARGE SCALE GENOMIC DNA]</scope>
    <source>
        <strain evidence="2 3">RP-1-13</strain>
    </source>
</reference>
<keyword evidence="3" id="KW-1185">Reference proteome</keyword>
<gene>
    <name evidence="2" type="ORF">EZ428_17810</name>
</gene>
<proteinExistence type="predicted"/>
<dbReference type="OrthoDB" id="195113at2"/>